<gene>
    <name evidence="1" type="ORF">M9H77_13892</name>
</gene>
<evidence type="ECO:0000313" key="1">
    <source>
        <dbReference type="EMBL" id="KAI5673528.1"/>
    </source>
</evidence>
<dbReference type="EMBL" id="CM044703">
    <property type="protein sequence ID" value="KAI5673528.1"/>
    <property type="molecule type" value="Genomic_DNA"/>
</dbReference>
<accession>A0ACC0BLQ7</accession>
<evidence type="ECO:0000313" key="2">
    <source>
        <dbReference type="Proteomes" id="UP001060085"/>
    </source>
</evidence>
<dbReference type="Proteomes" id="UP001060085">
    <property type="component" value="Linkage Group LG03"/>
</dbReference>
<organism evidence="1 2">
    <name type="scientific">Catharanthus roseus</name>
    <name type="common">Madagascar periwinkle</name>
    <name type="synonym">Vinca rosea</name>
    <dbReference type="NCBI Taxonomy" id="4058"/>
    <lineage>
        <taxon>Eukaryota</taxon>
        <taxon>Viridiplantae</taxon>
        <taxon>Streptophyta</taxon>
        <taxon>Embryophyta</taxon>
        <taxon>Tracheophyta</taxon>
        <taxon>Spermatophyta</taxon>
        <taxon>Magnoliopsida</taxon>
        <taxon>eudicotyledons</taxon>
        <taxon>Gunneridae</taxon>
        <taxon>Pentapetalae</taxon>
        <taxon>asterids</taxon>
        <taxon>lamiids</taxon>
        <taxon>Gentianales</taxon>
        <taxon>Apocynaceae</taxon>
        <taxon>Rauvolfioideae</taxon>
        <taxon>Vinceae</taxon>
        <taxon>Catharanthinae</taxon>
        <taxon>Catharanthus</taxon>
    </lineage>
</organism>
<protein>
    <submittedName>
        <fullName evidence="1">Uncharacterized protein</fullName>
    </submittedName>
</protein>
<sequence>MNFNETLRSVQQSIESLARQFQGVARDVEELKKGKGIDTIKERVGDNLGGVYSPYHQRAYDNNPNVGQSNFGGYYDGQQGDKALDKIKWKVGFSKTTFPSSRNVVHKPQTSTYKSRPKKDETPKVAFKDNSKPKVEEKGRLIINPTRYFKCNDVGHIFINYPT</sequence>
<keyword evidence="2" id="KW-1185">Reference proteome</keyword>
<comment type="caution">
    <text evidence="1">The sequence shown here is derived from an EMBL/GenBank/DDBJ whole genome shotgun (WGS) entry which is preliminary data.</text>
</comment>
<reference evidence="2" key="1">
    <citation type="journal article" date="2023" name="Nat. Plants">
        <title>Single-cell RNA sequencing provides a high-resolution roadmap for understanding the multicellular compartmentation of specialized metabolism.</title>
        <authorList>
            <person name="Sun S."/>
            <person name="Shen X."/>
            <person name="Li Y."/>
            <person name="Li Y."/>
            <person name="Wang S."/>
            <person name="Li R."/>
            <person name="Zhang H."/>
            <person name="Shen G."/>
            <person name="Guo B."/>
            <person name="Wei J."/>
            <person name="Xu J."/>
            <person name="St-Pierre B."/>
            <person name="Chen S."/>
            <person name="Sun C."/>
        </authorList>
    </citation>
    <scope>NUCLEOTIDE SEQUENCE [LARGE SCALE GENOMIC DNA]</scope>
</reference>
<name>A0ACC0BLQ7_CATRO</name>
<proteinExistence type="predicted"/>